<dbReference type="AlphaFoldDB" id="A0A080LR50"/>
<feature type="region of interest" description="Disordered" evidence="1">
    <location>
        <begin position="90"/>
        <end position="110"/>
    </location>
</feature>
<comment type="caution">
    <text evidence="3">The sequence shown here is derived from an EMBL/GenBank/DDBJ whole genome shotgun (WGS) entry which is preliminary data.</text>
</comment>
<dbReference type="EMBL" id="JDVG02000668">
    <property type="protein sequence ID" value="KFB70636.1"/>
    <property type="molecule type" value="Genomic_DNA"/>
</dbReference>
<name>A0A080LR50_9PROT</name>
<organism evidence="3 4">
    <name type="scientific">Candidatus Accumulibacter phosphatis</name>
    <dbReference type="NCBI Taxonomy" id="327160"/>
    <lineage>
        <taxon>Bacteria</taxon>
        <taxon>Pseudomonadati</taxon>
        <taxon>Pseudomonadota</taxon>
        <taxon>Betaproteobacteria</taxon>
        <taxon>Candidatus Accumulibacter</taxon>
    </lineage>
</organism>
<keyword evidence="2" id="KW-0472">Membrane</keyword>
<evidence type="ECO:0000256" key="2">
    <source>
        <dbReference type="SAM" id="Phobius"/>
    </source>
</evidence>
<evidence type="ECO:0000313" key="4">
    <source>
        <dbReference type="Proteomes" id="UP000020077"/>
    </source>
</evidence>
<keyword evidence="2" id="KW-0812">Transmembrane</keyword>
<evidence type="ECO:0000256" key="1">
    <source>
        <dbReference type="SAM" id="MobiDB-lite"/>
    </source>
</evidence>
<dbReference type="Proteomes" id="UP000020077">
    <property type="component" value="Unassembled WGS sequence"/>
</dbReference>
<protein>
    <submittedName>
        <fullName evidence="3">Uncharacterized protein</fullName>
    </submittedName>
</protein>
<keyword evidence="2" id="KW-1133">Transmembrane helix</keyword>
<feature type="transmembrane region" description="Helical" evidence="2">
    <location>
        <begin position="12"/>
        <end position="31"/>
    </location>
</feature>
<accession>A0A080LR50</accession>
<gene>
    <name evidence="3" type="ORF">AW09_004229</name>
</gene>
<reference evidence="3 4" key="1">
    <citation type="submission" date="2014-02" db="EMBL/GenBank/DDBJ databases">
        <title>Expanding our view of genomic diversity in Candidatus Accumulibacter clades.</title>
        <authorList>
            <person name="Skennerton C.T."/>
            <person name="Barr J.J."/>
            <person name="Slater F.R."/>
            <person name="Bond P.L."/>
            <person name="Tyson G.W."/>
        </authorList>
    </citation>
    <scope>NUCLEOTIDE SEQUENCE [LARGE SCALE GENOMIC DNA]</scope>
    <source>
        <strain evidence="4">BA-91</strain>
    </source>
</reference>
<proteinExistence type="predicted"/>
<sequence length="110" mass="11364">MVTDAIFKALQVYGISIVISVLVAVLIKVMVSLTGRMEKTKPVDIPIGTVCPIGLGVPDEDVAALSAAIFAAIGPHHILHIAPTSHGWAAGARATQHSSHTPGLTGRGPR</sequence>
<evidence type="ECO:0000313" key="3">
    <source>
        <dbReference type="EMBL" id="KFB70636.1"/>
    </source>
</evidence>